<accession>A0ABU6VGS6</accession>
<evidence type="ECO:0000313" key="3">
    <source>
        <dbReference type="Proteomes" id="UP001341840"/>
    </source>
</evidence>
<organism evidence="2 3">
    <name type="scientific">Stylosanthes scabra</name>
    <dbReference type="NCBI Taxonomy" id="79078"/>
    <lineage>
        <taxon>Eukaryota</taxon>
        <taxon>Viridiplantae</taxon>
        <taxon>Streptophyta</taxon>
        <taxon>Embryophyta</taxon>
        <taxon>Tracheophyta</taxon>
        <taxon>Spermatophyta</taxon>
        <taxon>Magnoliopsida</taxon>
        <taxon>eudicotyledons</taxon>
        <taxon>Gunneridae</taxon>
        <taxon>Pentapetalae</taxon>
        <taxon>rosids</taxon>
        <taxon>fabids</taxon>
        <taxon>Fabales</taxon>
        <taxon>Fabaceae</taxon>
        <taxon>Papilionoideae</taxon>
        <taxon>50 kb inversion clade</taxon>
        <taxon>dalbergioids sensu lato</taxon>
        <taxon>Dalbergieae</taxon>
        <taxon>Pterocarpus clade</taxon>
        <taxon>Stylosanthes</taxon>
    </lineage>
</organism>
<name>A0ABU6VGS6_9FABA</name>
<dbReference type="Proteomes" id="UP001341840">
    <property type="component" value="Unassembled WGS sequence"/>
</dbReference>
<evidence type="ECO:0000256" key="1">
    <source>
        <dbReference type="SAM" id="MobiDB-lite"/>
    </source>
</evidence>
<evidence type="ECO:0000313" key="2">
    <source>
        <dbReference type="EMBL" id="MED6172860.1"/>
    </source>
</evidence>
<reference evidence="2 3" key="1">
    <citation type="journal article" date="2023" name="Plants (Basel)">
        <title>Bridging the Gap: Combining Genomics and Transcriptomics Approaches to Understand Stylosanthes scabra, an Orphan Legume from the Brazilian Caatinga.</title>
        <authorList>
            <person name="Ferreira-Neto J.R.C."/>
            <person name="da Silva M.D."/>
            <person name="Binneck E."/>
            <person name="de Melo N.F."/>
            <person name="da Silva R.H."/>
            <person name="de Melo A.L.T.M."/>
            <person name="Pandolfi V."/>
            <person name="Bustamante F.O."/>
            <person name="Brasileiro-Vidal A.C."/>
            <person name="Benko-Iseppon A.M."/>
        </authorList>
    </citation>
    <scope>NUCLEOTIDE SEQUENCE [LARGE SCALE GENOMIC DNA]</scope>
    <source>
        <tissue evidence="2">Leaves</tissue>
    </source>
</reference>
<comment type="caution">
    <text evidence="2">The sequence shown here is derived from an EMBL/GenBank/DDBJ whole genome shotgun (WGS) entry which is preliminary data.</text>
</comment>
<protein>
    <submittedName>
        <fullName evidence="2">Uncharacterized protein</fullName>
    </submittedName>
</protein>
<dbReference type="EMBL" id="JASCZI010151439">
    <property type="protein sequence ID" value="MED6172860.1"/>
    <property type="molecule type" value="Genomic_DNA"/>
</dbReference>
<feature type="region of interest" description="Disordered" evidence="1">
    <location>
        <begin position="1"/>
        <end position="66"/>
    </location>
</feature>
<gene>
    <name evidence="2" type="ORF">PIB30_053842</name>
</gene>
<sequence length="112" mass="12340">MTRHPSSSTNIAVRSTSATPKKALNGGGRASRPTGMASVSSLKWSKQHWREGDENGTGMEKHGLGMEKSGAGYMDLTHYHKKRRNTSHQLRLQLGQISLFFPPSCCGCRLLR</sequence>
<proteinExistence type="predicted"/>
<feature type="compositionally biased region" description="Basic and acidic residues" evidence="1">
    <location>
        <begin position="48"/>
        <end position="65"/>
    </location>
</feature>
<feature type="compositionally biased region" description="Polar residues" evidence="1">
    <location>
        <begin position="1"/>
        <end position="19"/>
    </location>
</feature>
<keyword evidence="3" id="KW-1185">Reference proteome</keyword>